<feature type="region of interest" description="Disordered" evidence="1">
    <location>
        <begin position="40"/>
        <end position="84"/>
    </location>
</feature>
<comment type="caution">
    <text evidence="2">The sequence shown here is derived from an EMBL/GenBank/DDBJ whole genome shotgun (WGS) entry which is preliminary data.</text>
</comment>
<dbReference type="EMBL" id="JABSTV010001252">
    <property type="protein sequence ID" value="KAH7946560.1"/>
    <property type="molecule type" value="Genomic_DNA"/>
</dbReference>
<organism evidence="2 3">
    <name type="scientific">Rhipicephalus sanguineus</name>
    <name type="common">Brown dog tick</name>
    <name type="synonym">Ixodes sanguineus</name>
    <dbReference type="NCBI Taxonomy" id="34632"/>
    <lineage>
        <taxon>Eukaryota</taxon>
        <taxon>Metazoa</taxon>
        <taxon>Ecdysozoa</taxon>
        <taxon>Arthropoda</taxon>
        <taxon>Chelicerata</taxon>
        <taxon>Arachnida</taxon>
        <taxon>Acari</taxon>
        <taxon>Parasitiformes</taxon>
        <taxon>Ixodida</taxon>
        <taxon>Ixodoidea</taxon>
        <taxon>Ixodidae</taxon>
        <taxon>Rhipicephalinae</taxon>
        <taxon>Rhipicephalus</taxon>
        <taxon>Rhipicephalus</taxon>
    </lineage>
</organism>
<evidence type="ECO:0000313" key="3">
    <source>
        <dbReference type="Proteomes" id="UP000821837"/>
    </source>
</evidence>
<dbReference type="Proteomes" id="UP000821837">
    <property type="component" value="Chromosome 6"/>
</dbReference>
<feature type="compositionally biased region" description="Polar residues" evidence="1">
    <location>
        <begin position="40"/>
        <end position="51"/>
    </location>
</feature>
<protein>
    <submittedName>
        <fullName evidence="2">Uncharacterized protein</fullName>
    </submittedName>
</protein>
<proteinExistence type="predicted"/>
<gene>
    <name evidence="2" type="ORF">HPB52_001322</name>
</gene>
<sequence length="142" mass="15197">MELLSTSGVVVCCEESQDTPATSCSVVEPVGRSMMAEGSTLYTRPTHSPRSSVKGHASRFETSSLLTPSRISKRAKGSGEHLRRAKMADGVKKVLDSTILLQDTVARAKELLLFSPALELRNRKLPSVMPDDAVSTSPAATP</sequence>
<evidence type="ECO:0000313" key="2">
    <source>
        <dbReference type="EMBL" id="KAH7946560.1"/>
    </source>
</evidence>
<reference evidence="2" key="1">
    <citation type="journal article" date="2020" name="Cell">
        <title>Large-Scale Comparative Analyses of Tick Genomes Elucidate Their Genetic Diversity and Vector Capacities.</title>
        <authorList>
            <consortium name="Tick Genome and Microbiome Consortium (TIGMIC)"/>
            <person name="Jia N."/>
            <person name="Wang J."/>
            <person name="Shi W."/>
            <person name="Du L."/>
            <person name="Sun Y."/>
            <person name="Zhan W."/>
            <person name="Jiang J.F."/>
            <person name="Wang Q."/>
            <person name="Zhang B."/>
            <person name="Ji P."/>
            <person name="Bell-Sakyi L."/>
            <person name="Cui X.M."/>
            <person name="Yuan T.T."/>
            <person name="Jiang B.G."/>
            <person name="Yang W.F."/>
            <person name="Lam T.T."/>
            <person name="Chang Q.C."/>
            <person name="Ding S.J."/>
            <person name="Wang X.J."/>
            <person name="Zhu J.G."/>
            <person name="Ruan X.D."/>
            <person name="Zhao L."/>
            <person name="Wei J.T."/>
            <person name="Ye R.Z."/>
            <person name="Que T.C."/>
            <person name="Du C.H."/>
            <person name="Zhou Y.H."/>
            <person name="Cheng J.X."/>
            <person name="Dai P.F."/>
            <person name="Guo W.B."/>
            <person name="Han X.H."/>
            <person name="Huang E.J."/>
            <person name="Li L.F."/>
            <person name="Wei W."/>
            <person name="Gao Y.C."/>
            <person name="Liu J.Z."/>
            <person name="Shao H.Z."/>
            <person name="Wang X."/>
            <person name="Wang C.C."/>
            <person name="Yang T.C."/>
            <person name="Huo Q.B."/>
            <person name="Li W."/>
            <person name="Chen H.Y."/>
            <person name="Chen S.E."/>
            <person name="Zhou L.G."/>
            <person name="Ni X.B."/>
            <person name="Tian J.H."/>
            <person name="Sheng Y."/>
            <person name="Liu T."/>
            <person name="Pan Y.S."/>
            <person name="Xia L.Y."/>
            <person name="Li J."/>
            <person name="Zhao F."/>
            <person name="Cao W.C."/>
        </authorList>
    </citation>
    <scope>NUCLEOTIDE SEQUENCE</scope>
    <source>
        <strain evidence="2">Rsan-2018</strain>
    </source>
</reference>
<feature type="compositionally biased region" description="Polar residues" evidence="1">
    <location>
        <begin position="60"/>
        <end position="70"/>
    </location>
</feature>
<reference evidence="2" key="2">
    <citation type="submission" date="2021-09" db="EMBL/GenBank/DDBJ databases">
        <authorList>
            <person name="Jia N."/>
            <person name="Wang J."/>
            <person name="Shi W."/>
            <person name="Du L."/>
            <person name="Sun Y."/>
            <person name="Zhan W."/>
            <person name="Jiang J."/>
            <person name="Wang Q."/>
            <person name="Zhang B."/>
            <person name="Ji P."/>
            <person name="Sakyi L.B."/>
            <person name="Cui X."/>
            <person name="Yuan T."/>
            <person name="Jiang B."/>
            <person name="Yang W."/>
            <person name="Lam T.T.-Y."/>
            <person name="Chang Q."/>
            <person name="Ding S."/>
            <person name="Wang X."/>
            <person name="Zhu J."/>
            <person name="Ruan X."/>
            <person name="Zhao L."/>
            <person name="Wei J."/>
            <person name="Que T."/>
            <person name="Du C."/>
            <person name="Cheng J."/>
            <person name="Dai P."/>
            <person name="Han X."/>
            <person name="Huang E."/>
            <person name="Gao Y."/>
            <person name="Liu J."/>
            <person name="Shao H."/>
            <person name="Ye R."/>
            <person name="Li L."/>
            <person name="Wei W."/>
            <person name="Wang X."/>
            <person name="Wang C."/>
            <person name="Huo Q."/>
            <person name="Li W."/>
            <person name="Guo W."/>
            <person name="Chen H."/>
            <person name="Chen S."/>
            <person name="Zhou L."/>
            <person name="Zhou L."/>
            <person name="Ni X."/>
            <person name="Tian J."/>
            <person name="Zhou Y."/>
            <person name="Sheng Y."/>
            <person name="Liu T."/>
            <person name="Pan Y."/>
            <person name="Xia L."/>
            <person name="Li J."/>
            <person name="Zhao F."/>
            <person name="Cao W."/>
        </authorList>
    </citation>
    <scope>NUCLEOTIDE SEQUENCE</scope>
    <source>
        <strain evidence="2">Rsan-2018</strain>
        <tissue evidence="2">Larvae</tissue>
    </source>
</reference>
<keyword evidence="3" id="KW-1185">Reference proteome</keyword>
<name>A0A9D4SS75_RHISA</name>
<evidence type="ECO:0000256" key="1">
    <source>
        <dbReference type="SAM" id="MobiDB-lite"/>
    </source>
</evidence>
<accession>A0A9D4SS75</accession>
<dbReference type="AlphaFoldDB" id="A0A9D4SS75"/>